<dbReference type="Proteomes" id="UP001153334">
    <property type="component" value="Unassembled WGS sequence"/>
</dbReference>
<gene>
    <name evidence="1" type="ORF">ONZ43_g5262</name>
</gene>
<evidence type="ECO:0000313" key="2">
    <source>
        <dbReference type="Proteomes" id="UP001153334"/>
    </source>
</evidence>
<evidence type="ECO:0000313" key="1">
    <source>
        <dbReference type="EMBL" id="KAJ8112982.1"/>
    </source>
</evidence>
<reference evidence="1" key="1">
    <citation type="submission" date="2022-11" db="EMBL/GenBank/DDBJ databases">
        <title>Genome Sequence of Nemania bipapillata.</title>
        <authorList>
            <person name="Buettner E."/>
        </authorList>
    </citation>
    <scope>NUCLEOTIDE SEQUENCE</scope>
    <source>
        <strain evidence="1">CP14</strain>
    </source>
</reference>
<dbReference type="EMBL" id="JAPESX010001583">
    <property type="protein sequence ID" value="KAJ8112982.1"/>
    <property type="molecule type" value="Genomic_DNA"/>
</dbReference>
<name>A0ACC2ICW9_9PEZI</name>
<accession>A0ACC2ICW9</accession>
<organism evidence="1 2">
    <name type="scientific">Nemania bipapillata</name>
    <dbReference type="NCBI Taxonomy" id="110536"/>
    <lineage>
        <taxon>Eukaryota</taxon>
        <taxon>Fungi</taxon>
        <taxon>Dikarya</taxon>
        <taxon>Ascomycota</taxon>
        <taxon>Pezizomycotina</taxon>
        <taxon>Sordariomycetes</taxon>
        <taxon>Xylariomycetidae</taxon>
        <taxon>Xylariales</taxon>
        <taxon>Xylariaceae</taxon>
        <taxon>Nemania</taxon>
    </lineage>
</organism>
<proteinExistence type="predicted"/>
<keyword evidence="2" id="KW-1185">Reference proteome</keyword>
<protein>
    <submittedName>
        <fullName evidence="1">Uncharacterized protein</fullName>
    </submittedName>
</protein>
<comment type="caution">
    <text evidence="1">The sequence shown here is derived from an EMBL/GenBank/DDBJ whole genome shotgun (WGS) entry which is preliminary data.</text>
</comment>
<sequence length="251" mass="27897">MAAHDAIQAAISLYSWADKLAEKGDPIYGELALLFLLELSTLPLVAEQLACDGLLDHIASASLATYIRRPNVSPFADSVGPQRCYNIWAKGIVPILLNMMSALGATIAPEVAYVLNQFPNLMQSSIDRFEAPDDNQRRRPRDPAFITPLSVSEIHSLALITQVLGALRTKNVRDIPAVEWDSATLLENVDWWIDHRKVLRERLVALGPREAEWKSMPASDADKKKGSESRLEAKVIDQLEFVRTVLDEGLE</sequence>